<gene>
    <name evidence="2" type="ORF">HOLleu_16042</name>
</gene>
<evidence type="ECO:0000313" key="2">
    <source>
        <dbReference type="EMBL" id="KAJ8038579.1"/>
    </source>
</evidence>
<dbReference type="Proteomes" id="UP001152320">
    <property type="component" value="Chromosome 7"/>
</dbReference>
<feature type="coiled-coil region" evidence="1">
    <location>
        <begin position="350"/>
        <end position="408"/>
    </location>
</feature>
<keyword evidence="1" id="KW-0175">Coiled coil</keyword>
<reference evidence="2" key="1">
    <citation type="submission" date="2021-10" db="EMBL/GenBank/DDBJ databases">
        <title>Tropical sea cucumber genome reveals ecological adaptation and Cuvierian tubules defense mechanism.</title>
        <authorList>
            <person name="Chen T."/>
        </authorList>
    </citation>
    <scope>NUCLEOTIDE SEQUENCE</scope>
    <source>
        <strain evidence="2">Nanhai2018</strain>
        <tissue evidence="2">Muscle</tissue>
    </source>
</reference>
<protein>
    <submittedName>
        <fullName evidence="2">Uncharacterized protein</fullName>
    </submittedName>
</protein>
<organism evidence="2 3">
    <name type="scientific">Holothuria leucospilota</name>
    <name type="common">Black long sea cucumber</name>
    <name type="synonym">Mertensiothuria leucospilota</name>
    <dbReference type="NCBI Taxonomy" id="206669"/>
    <lineage>
        <taxon>Eukaryota</taxon>
        <taxon>Metazoa</taxon>
        <taxon>Echinodermata</taxon>
        <taxon>Eleutherozoa</taxon>
        <taxon>Echinozoa</taxon>
        <taxon>Holothuroidea</taxon>
        <taxon>Aspidochirotacea</taxon>
        <taxon>Aspidochirotida</taxon>
        <taxon>Holothuriidae</taxon>
        <taxon>Holothuria</taxon>
    </lineage>
</organism>
<evidence type="ECO:0000313" key="3">
    <source>
        <dbReference type="Proteomes" id="UP001152320"/>
    </source>
</evidence>
<dbReference type="EMBL" id="JAIZAY010000007">
    <property type="protein sequence ID" value="KAJ8038579.1"/>
    <property type="molecule type" value="Genomic_DNA"/>
</dbReference>
<sequence>MWQGNSPPPTIQDVYDYIDRTLKIFKTNLVSKIEKSFFGGIDPIQYLIHIEEIFKSKHRVKRIKSLTPKIGGFEELELFIRTCSEVRRPGGVREAGFTKDLQTFAASFQRTIKSLSELLEDVRDLYDLVQTFCRNYQSLEGEFDLKWARSTNLELKGTIQGIETLVEDAHRGVNTKLFSADKFSLEVAETCDTKRFPVLRLFPDLFQKFHFAFHLMGKWRANDQIYLEDIQFKLIKTKRLQRLKQEEYNTLELEHGNILSGIVEKRVRVKCREMRDRIKQLEAEVYKLTNLQRNMNAELTATEQEIQERKRILFLNKNVTDITKDLDNILGIRKDLEILSKKLKSLTKSVKLNEHDLNLKEKEKVELEQEYEDMRKSVSRSNQLAYERSELAKDIAIINEKIQELETIFYRKTDRQKLAHAYEDMTGEVENG</sequence>
<feature type="coiled-coil region" evidence="1">
    <location>
        <begin position="264"/>
        <end position="298"/>
    </location>
</feature>
<proteinExistence type="predicted"/>
<name>A0A9Q1HA34_HOLLE</name>
<comment type="caution">
    <text evidence="2">The sequence shown here is derived from an EMBL/GenBank/DDBJ whole genome shotgun (WGS) entry which is preliminary data.</text>
</comment>
<evidence type="ECO:0000256" key="1">
    <source>
        <dbReference type="SAM" id="Coils"/>
    </source>
</evidence>
<dbReference type="AlphaFoldDB" id="A0A9Q1HA34"/>
<accession>A0A9Q1HA34</accession>
<dbReference type="OrthoDB" id="10044303at2759"/>
<keyword evidence="3" id="KW-1185">Reference proteome</keyword>